<evidence type="ECO:0000256" key="1">
    <source>
        <dbReference type="ARBA" id="ARBA00004606"/>
    </source>
</evidence>
<evidence type="ECO:0000313" key="11">
    <source>
        <dbReference type="Ensembl" id="ENSCSAVP00000003130.1"/>
    </source>
</evidence>
<keyword evidence="3" id="KW-0328">Glycosyltransferase</keyword>
<protein>
    <recommendedName>
        <fullName evidence="10">Fringe-like glycosyltransferase domain-containing protein</fullName>
    </recommendedName>
</protein>
<keyword evidence="7" id="KW-1133">Transmembrane helix</keyword>
<name>H2YCT2_CIOSA</name>
<dbReference type="PANTHER" id="PTHR10811">
    <property type="entry name" value="FRINGE-RELATED"/>
    <property type="match status" value="1"/>
</dbReference>
<accession>H2YCT2</accession>
<evidence type="ECO:0000256" key="5">
    <source>
        <dbReference type="ARBA" id="ARBA00022692"/>
    </source>
</evidence>
<dbReference type="GO" id="GO:0016757">
    <property type="term" value="F:glycosyltransferase activity"/>
    <property type="evidence" value="ECO:0007669"/>
    <property type="project" value="UniProtKB-KW"/>
</dbReference>
<evidence type="ECO:0000256" key="8">
    <source>
        <dbReference type="ARBA" id="ARBA00023136"/>
    </source>
</evidence>
<dbReference type="AlphaFoldDB" id="H2YCT2"/>
<comment type="subcellular location">
    <subcellularLocation>
        <location evidence="9">Endomembrane system</location>
        <topology evidence="9">Single-pass membrane protein</topology>
    </subcellularLocation>
    <subcellularLocation>
        <location evidence="1">Membrane</location>
        <topology evidence="1">Single-pass type II membrane protein</topology>
    </subcellularLocation>
</comment>
<dbReference type="Proteomes" id="UP000007875">
    <property type="component" value="Unassembled WGS sequence"/>
</dbReference>
<evidence type="ECO:0000256" key="2">
    <source>
        <dbReference type="ARBA" id="ARBA00008661"/>
    </source>
</evidence>
<reference evidence="11" key="2">
    <citation type="submission" date="2025-08" db="UniProtKB">
        <authorList>
            <consortium name="Ensembl"/>
        </authorList>
    </citation>
    <scope>IDENTIFICATION</scope>
</reference>
<evidence type="ECO:0000256" key="7">
    <source>
        <dbReference type="ARBA" id="ARBA00022989"/>
    </source>
</evidence>
<evidence type="ECO:0000259" key="10">
    <source>
        <dbReference type="Pfam" id="PF02434"/>
    </source>
</evidence>
<evidence type="ECO:0000256" key="4">
    <source>
        <dbReference type="ARBA" id="ARBA00022679"/>
    </source>
</evidence>
<keyword evidence="5" id="KW-0812">Transmembrane</keyword>
<keyword evidence="6" id="KW-0735">Signal-anchor</keyword>
<dbReference type="InterPro" id="IPR003378">
    <property type="entry name" value="Fringe-like_glycosylTrfase"/>
</dbReference>
<comment type="similarity">
    <text evidence="2">Belongs to the glycosyltransferase 31 family.</text>
</comment>
<dbReference type="GeneTree" id="ENSGT00940000164195"/>
<feature type="domain" description="Fringe-like glycosyltransferase" evidence="10">
    <location>
        <begin position="49"/>
        <end position="295"/>
    </location>
</feature>
<dbReference type="Gene3D" id="3.90.550.50">
    <property type="match status" value="1"/>
</dbReference>
<dbReference type="GO" id="GO:0016020">
    <property type="term" value="C:membrane"/>
    <property type="evidence" value="ECO:0007669"/>
    <property type="project" value="UniProtKB-SubCell"/>
</dbReference>
<dbReference type="STRING" id="51511.ENSCSAVP00000003130"/>
<keyword evidence="4" id="KW-0808">Transferase</keyword>
<organism evidence="11 12">
    <name type="scientific">Ciona savignyi</name>
    <name type="common">Pacific transparent sea squirt</name>
    <dbReference type="NCBI Taxonomy" id="51511"/>
    <lineage>
        <taxon>Eukaryota</taxon>
        <taxon>Metazoa</taxon>
        <taxon>Chordata</taxon>
        <taxon>Tunicata</taxon>
        <taxon>Ascidiacea</taxon>
        <taxon>Phlebobranchia</taxon>
        <taxon>Cionidae</taxon>
        <taxon>Ciona</taxon>
    </lineage>
</organism>
<evidence type="ECO:0000256" key="9">
    <source>
        <dbReference type="ARBA" id="ARBA00037847"/>
    </source>
</evidence>
<evidence type="ECO:0000256" key="6">
    <source>
        <dbReference type="ARBA" id="ARBA00022968"/>
    </source>
</evidence>
<dbReference type="HOGENOM" id="CLU_056611_0_1_1"/>
<dbReference type="GO" id="GO:0012505">
    <property type="term" value="C:endomembrane system"/>
    <property type="evidence" value="ECO:0007669"/>
    <property type="project" value="UniProtKB-SubCell"/>
</dbReference>
<sequence length="311" mass="35714">SLQVTVAVLIALVLYLIHINRNCLMKPTDLDKRPKLLPRDTIETFTDEDVTLDDIYITIKTGSQFHLSRITYIMNTWFDLVKDQAYIFTDWSDKDLNLTANGHLVNTQCGAGKGYEQLGCKMGTEFDAFVDSGKKWWCRFDDDNYVIPARLLHLVRSYNSSSDVYIGRLTASFFHCIYHGKYYRYQFAHGGAGCCITRPLALKMRPWCGRTKLVKTQMETQMNDDCALGFIITALLKVDITLSDLLHSHYEDLSLLNPNTFTEQVALAWGRDNVVDLKHLKTPAKIFDIQQDPSRFYTLHCMVYPSADFCK</sequence>
<proteinExistence type="inferred from homology"/>
<evidence type="ECO:0000256" key="3">
    <source>
        <dbReference type="ARBA" id="ARBA00022676"/>
    </source>
</evidence>
<dbReference type="OMA" id="CKMASEF"/>
<reference evidence="11" key="3">
    <citation type="submission" date="2025-09" db="UniProtKB">
        <authorList>
            <consortium name="Ensembl"/>
        </authorList>
    </citation>
    <scope>IDENTIFICATION</scope>
</reference>
<reference evidence="12" key="1">
    <citation type="submission" date="2003-08" db="EMBL/GenBank/DDBJ databases">
        <authorList>
            <person name="Birren B."/>
            <person name="Nusbaum C."/>
            <person name="Abebe A."/>
            <person name="Abouelleil A."/>
            <person name="Adekoya E."/>
            <person name="Ait-zahra M."/>
            <person name="Allen N."/>
            <person name="Allen T."/>
            <person name="An P."/>
            <person name="Anderson M."/>
            <person name="Anderson S."/>
            <person name="Arachchi H."/>
            <person name="Armbruster J."/>
            <person name="Bachantsang P."/>
            <person name="Baldwin J."/>
            <person name="Barry A."/>
            <person name="Bayul T."/>
            <person name="Blitshsteyn B."/>
            <person name="Bloom T."/>
            <person name="Blye J."/>
            <person name="Boguslavskiy L."/>
            <person name="Borowsky M."/>
            <person name="Boukhgalter B."/>
            <person name="Brunache A."/>
            <person name="Butler J."/>
            <person name="Calixte N."/>
            <person name="Calvo S."/>
            <person name="Camarata J."/>
            <person name="Campo K."/>
            <person name="Chang J."/>
            <person name="Cheshatsang Y."/>
            <person name="Citroen M."/>
            <person name="Collymore A."/>
            <person name="Considine T."/>
            <person name="Cook A."/>
            <person name="Cooke P."/>
            <person name="Corum B."/>
            <person name="Cuomo C."/>
            <person name="David R."/>
            <person name="Dawoe T."/>
            <person name="Degray S."/>
            <person name="Dodge S."/>
            <person name="Dooley K."/>
            <person name="Dorje P."/>
            <person name="Dorjee K."/>
            <person name="Dorris L."/>
            <person name="Duffey N."/>
            <person name="Dupes A."/>
            <person name="Elkins T."/>
            <person name="Engels R."/>
            <person name="Erickson J."/>
            <person name="Farina A."/>
            <person name="Faro S."/>
            <person name="Ferreira P."/>
            <person name="Fischer H."/>
            <person name="Fitzgerald M."/>
            <person name="Foley K."/>
            <person name="Gage D."/>
            <person name="Galagan J."/>
            <person name="Gearin G."/>
            <person name="Gnerre S."/>
            <person name="Gnirke A."/>
            <person name="Goyette A."/>
            <person name="Graham J."/>
            <person name="Grandbois E."/>
            <person name="Gyaltsen K."/>
            <person name="Hafez N."/>
            <person name="Hagopian D."/>
            <person name="Hagos B."/>
            <person name="Hall J."/>
            <person name="Hatcher B."/>
            <person name="Heller A."/>
            <person name="Higgins H."/>
            <person name="Honan T."/>
            <person name="Horn A."/>
            <person name="Houde N."/>
            <person name="Hughes L."/>
            <person name="Hulme W."/>
            <person name="Husby E."/>
            <person name="Iliev I."/>
            <person name="Jaffe D."/>
            <person name="Jones C."/>
            <person name="Kamal M."/>
            <person name="Kamat A."/>
            <person name="Kamvysselis M."/>
            <person name="Karlsson E."/>
            <person name="Kells C."/>
            <person name="Kieu A."/>
            <person name="Kisner P."/>
            <person name="Kodira C."/>
            <person name="Kulbokas E."/>
            <person name="Labutti K."/>
            <person name="Lama D."/>
            <person name="Landers T."/>
            <person name="Leger J."/>
            <person name="Levine S."/>
            <person name="Lewis D."/>
            <person name="Lewis T."/>
            <person name="Lindblad-toh K."/>
            <person name="Liu X."/>
            <person name="Lokyitsang T."/>
            <person name="Lokyitsang Y."/>
            <person name="Lucien O."/>
            <person name="Lui A."/>
            <person name="Ma L.J."/>
            <person name="Mabbitt R."/>
            <person name="Macdonald J."/>
            <person name="Maclean C."/>
            <person name="Major J."/>
            <person name="Manning J."/>
            <person name="Marabella R."/>
            <person name="Maru K."/>
            <person name="Matthews C."/>
            <person name="Mauceli E."/>
            <person name="Mccarthy M."/>
            <person name="Mcdonough S."/>
            <person name="Mcghee T."/>
            <person name="Meldrim J."/>
            <person name="Meneus L."/>
            <person name="Mesirov J."/>
            <person name="Mihalev A."/>
            <person name="Mihova T."/>
            <person name="Mikkelsen T."/>
            <person name="Mlenga V."/>
            <person name="Moru K."/>
            <person name="Mozes J."/>
            <person name="Mulrain L."/>
            <person name="Munson G."/>
            <person name="Naylor J."/>
            <person name="Newes C."/>
            <person name="Nguyen C."/>
            <person name="Nguyen N."/>
            <person name="Nguyen T."/>
            <person name="Nicol R."/>
            <person name="Nielsen C."/>
            <person name="Nizzari M."/>
            <person name="Norbu C."/>
            <person name="Norbu N."/>
            <person name="O'donnell P."/>
            <person name="Okoawo O."/>
            <person name="O'leary S."/>
            <person name="Omotosho B."/>
            <person name="O'neill K."/>
            <person name="Osman S."/>
            <person name="Parker S."/>
            <person name="Perrin D."/>
            <person name="Phunkhang P."/>
            <person name="Piqani B."/>
            <person name="Purcell S."/>
            <person name="Rachupka T."/>
            <person name="Ramasamy U."/>
            <person name="Rameau R."/>
            <person name="Ray V."/>
            <person name="Raymond C."/>
            <person name="Retta R."/>
            <person name="Richardson S."/>
            <person name="Rise C."/>
            <person name="Rodriguez J."/>
            <person name="Rogers J."/>
            <person name="Rogov P."/>
            <person name="Rutman M."/>
            <person name="Schupbach R."/>
            <person name="Seaman C."/>
            <person name="Settipalli S."/>
            <person name="Sharpe T."/>
            <person name="Sheridan J."/>
            <person name="Sherpa N."/>
            <person name="Shi J."/>
            <person name="Smirnov S."/>
            <person name="Smith C."/>
            <person name="Sougnez C."/>
            <person name="Spencer B."/>
            <person name="Stalker J."/>
            <person name="Stange-thomann N."/>
            <person name="Stavropoulos S."/>
            <person name="Stetson K."/>
            <person name="Stone C."/>
            <person name="Stone S."/>
            <person name="Stubbs M."/>
            <person name="Talamas J."/>
            <person name="Tchuinga P."/>
            <person name="Tenzing P."/>
            <person name="Tesfaye S."/>
            <person name="Theodore J."/>
            <person name="Thoulutsang Y."/>
            <person name="Topham K."/>
            <person name="Towey S."/>
            <person name="Tsamla T."/>
            <person name="Tsomo N."/>
            <person name="Vallee D."/>
            <person name="Vassiliev H."/>
            <person name="Venkataraman V."/>
            <person name="Vinson J."/>
            <person name="Vo A."/>
            <person name="Wade C."/>
            <person name="Wang S."/>
            <person name="Wangchuk T."/>
            <person name="Wangdi T."/>
            <person name="Whittaker C."/>
            <person name="Wilkinson J."/>
            <person name="Wu Y."/>
            <person name="Wyman D."/>
            <person name="Yadav S."/>
            <person name="Yang S."/>
            <person name="Yang X."/>
            <person name="Yeager S."/>
            <person name="Yee E."/>
            <person name="Young G."/>
            <person name="Zainoun J."/>
            <person name="Zembeck L."/>
            <person name="Zimmer A."/>
            <person name="Zody M."/>
            <person name="Lander E."/>
        </authorList>
    </citation>
    <scope>NUCLEOTIDE SEQUENCE [LARGE SCALE GENOMIC DNA]</scope>
</reference>
<keyword evidence="8" id="KW-0472">Membrane</keyword>
<dbReference type="InParanoid" id="H2YCT2"/>
<keyword evidence="12" id="KW-1185">Reference proteome</keyword>
<dbReference type="Ensembl" id="ENSCSAVT00000003177.1">
    <property type="protein sequence ID" value="ENSCSAVP00000003130.1"/>
    <property type="gene ID" value="ENSCSAVG00000001860.1"/>
</dbReference>
<dbReference type="Pfam" id="PF02434">
    <property type="entry name" value="Fringe"/>
    <property type="match status" value="1"/>
</dbReference>
<evidence type="ECO:0000313" key="12">
    <source>
        <dbReference type="Proteomes" id="UP000007875"/>
    </source>
</evidence>